<accession>A0A438G3L9</accession>
<organism evidence="2 3">
    <name type="scientific">Vitis vinifera</name>
    <name type="common">Grape</name>
    <dbReference type="NCBI Taxonomy" id="29760"/>
    <lineage>
        <taxon>Eukaryota</taxon>
        <taxon>Viridiplantae</taxon>
        <taxon>Streptophyta</taxon>
        <taxon>Embryophyta</taxon>
        <taxon>Tracheophyta</taxon>
        <taxon>Spermatophyta</taxon>
        <taxon>Magnoliopsida</taxon>
        <taxon>eudicotyledons</taxon>
        <taxon>Gunneridae</taxon>
        <taxon>Pentapetalae</taxon>
        <taxon>rosids</taxon>
        <taxon>Vitales</taxon>
        <taxon>Vitaceae</taxon>
        <taxon>Viteae</taxon>
        <taxon>Vitis</taxon>
    </lineage>
</organism>
<evidence type="ECO:0000313" key="3">
    <source>
        <dbReference type="Proteomes" id="UP000288805"/>
    </source>
</evidence>
<feature type="region of interest" description="Disordered" evidence="1">
    <location>
        <begin position="1"/>
        <end position="60"/>
    </location>
</feature>
<feature type="region of interest" description="Disordered" evidence="1">
    <location>
        <begin position="75"/>
        <end position="101"/>
    </location>
</feature>
<reference evidence="2 3" key="1">
    <citation type="journal article" date="2018" name="PLoS Genet.">
        <title>Population sequencing reveals clonal diversity and ancestral inbreeding in the grapevine cultivar Chardonnay.</title>
        <authorList>
            <person name="Roach M.J."/>
            <person name="Johnson D.L."/>
            <person name="Bohlmann J."/>
            <person name="van Vuuren H.J."/>
            <person name="Jones S.J."/>
            <person name="Pretorius I.S."/>
            <person name="Schmidt S.A."/>
            <person name="Borneman A.R."/>
        </authorList>
    </citation>
    <scope>NUCLEOTIDE SEQUENCE [LARGE SCALE GENOMIC DNA]</scope>
    <source>
        <strain evidence="3">cv. Chardonnay</strain>
        <tissue evidence="2">Leaf</tissue>
    </source>
</reference>
<name>A0A438G3L9_VITVI</name>
<sequence length="453" mass="49812">MPKTRGGLSASPSSPTPRPHQSTMGGAASPPVQDPAIPPSEGEPLLSADTPPGGHPLNLCHLSTKLRGLLLDPLRREPSSRVPREPSHAPQTTDRGPTSIAEIDHFTPKSTFDIEALRQQPELRDSFRLLQSNPRMRRVIWNPWQSNEELKFKKNQALELHSPLPKSFKCYGIPPEATRYMPQAGTLRTSRWKPISQPCEFNLLLRKYFAALLGVCEISQTPFSPAKCQTFSKDFSSEDERLGSLSLGVRKAGDLQPWRCTSLPLASLWEVTEGRIFWNCQHLVINFVDYSLNQGAPAGHESAETPFGHESNALLPGIEPRIRWCHCTAAARDESGAIGARHITEALRIPYEPVIQADFREWSSFSQSDMGAPVVPAPPELPRDEQLPQAQQDEILIDTTPPAPAAHTSVHMPEAIPPTSLLTQGSPPVMPTTPALPPSSEPVVTVSLTEFRA</sequence>
<comment type="caution">
    <text evidence="2">The sequence shown here is derived from an EMBL/GenBank/DDBJ whole genome shotgun (WGS) entry which is preliminary data.</text>
</comment>
<dbReference type="AlphaFoldDB" id="A0A438G3L9"/>
<dbReference type="EMBL" id="QGNW01000626">
    <property type="protein sequence ID" value="RVW66791.1"/>
    <property type="molecule type" value="Genomic_DNA"/>
</dbReference>
<feature type="compositionally biased region" description="Basic and acidic residues" evidence="1">
    <location>
        <begin position="75"/>
        <end position="87"/>
    </location>
</feature>
<gene>
    <name evidence="2" type="ORF">CK203_066287</name>
</gene>
<dbReference type="Proteomes" id="UP000288805">
    <property type="component" value="Unassembled WGS sequence"/>
</dbReference>
<protein>
    <submittedName>
        <fullName evidence="2">Uncharacterized protein</fullName>
    </submittedName>
</protein>
<proteinExistence type="predicted"/>
<evidence type="ECO:0000256" key="1">
    <source>
        <dbReference type="SAM" id="MobiDB-lite"/>
    </source>
</evidence>
<evidence type="ECO:0000313" key="2">
    <source>
        <dbReference type="EMBL" id="RVW66791.1"/>
    </source>
</evidence>